<evidence type="ECO:0000256" key="1">
    <source>
        <dbReference type="SAM" id="MobiDB-lite"/>
    </source>
</evidence>
<reference evidence="4 5" key="1">
    <citation type="submission" date="2015-09" db="EMBL/GenBank/DDBJ databases">
        <title>Sorangium comparison.</title>
        <authorList>
            <person name="Zaburannyi N."/>
            <person name="Bunk B."/>
            <person name="Overmann J."/>
            <person name="Mueller R."/>
        </authorList>
    </citation>
    <scope>NUCLEOTIDE SEQUENCE [LARGE SCALE GENOMIC DNA]</scope>
    <source>
        <strain evidence="4 5">So ce26</strain>
    </source>
</reference>
<feature type="region of interest" description="Disordered" evidence="1">
    <location>
        <begin position="84"/>
        <end position="129"/>
    </location>
</feature>
<evidence type="ECO:0000259" key="3">
    <source>
        <dbReference type="Pfam" id="PF19955"/>
    </source>
</evidence>
<dbReference type="Proteomes" id="UP000238348">
    <property type="component" value="Chromosome"/>
</dbReference>
<evidence type="ECO:0000313" key="4">
    <source>
        <dbReference type="EMBL" id="AUX39724.1"/>
    </source>
</evidence>
<feature type="domain" description="Effector-associated" evidence="3">
    <location>
        <begin position="10"/>
        <end position="79"/>
    </location>
</feature>
<feature type="transmembrane region" description="Helical" evidence="2">
    <location>
        <begin position="137"/>
        <end position="163"/>
    </location>
</feature>
<protein>
    <recommendedName>
        <fullName evidence="3">Effector-associated domain-containing protein</fullName>
    </recommendedName>
</protein>
<keyword evidence="2" id="KW-0472">Membrane</keyword>
<feature type="transmembrane region" description="Helical" evidence="2">
    <location>
        <begin position="208"/>
        <end position="227"/>
    </location>
</feature>
<dbReference type="InterPro" id="IPR045430">
    <property type="entry name" value="EAD1"/>
</dbReference>
<proteinExistence type="predicted"/>
<dbReference type="EMBL" id="CP012673">
    <property type="protein sequence ID" value="AUX39724.1"/>
    <property type="molecule type" value="Genomic_DNA"/>
</dbReference>
<dbReference type="Pfam" id="PF19955">
    <property type="entry name" value="EAD1"/>
    <property type="match status" value="1"/>
</dbReference>
<feature type="transmembrane region" description="Helical" evidence="2">
    <location>
        <begin position="175"/>
        <end position="196"/>
    </location>
</feature>
<sequence length="328" mass="34076">MPSMPDALVELAGVLADLYPDVDTSRRVVIAARLDAKKIVFSLGAEDNWFKILEYAHNQGQVDAVVDVAIREFPAQERRIRAIEEASKPAPPASGSTTATGSVAAGSRASSATADPHAAGPATRKPGVASSPWPRHLVLRGIGVAMLGLAALLLGVFVLGHALHFGLPCPRRGPMSMALAIVAATGGALVTGGALARSAQRSAGWGRVAAIALAVAVASGVVVGTAARATFASPDGCDIFPRVHIEGRVVDLHSTKPVAGAMLNADFYDFFAKTDTAGRFIGELKDIRHGEIITINASRPGFAAADKTMKVNTVHVVMDDIELSPLEN</sequence>
<feature type="compositionally biased region" description="Low complexity" evidence="1">
    <location>
        <begin position="93"/>
        <end position="114"/>
    </location>
</feature>
<dbReference type="AlphaFoldDB" id="A0A2L0EKB4"/>
<evidence type="ECO:0000313" key="5">
    <source>
        <dbReference type="Proteomes" id="UP000238348"/>
    </source>
</evidence>
<dbReference type="Gene3D" id="2.60.40.1120">
    <property type="entry name" value="Carboxypeptidase-like, regulatory domain"/>
    <property type="match status" value="1"/>
</dbReference>
<organism evidence="4 5">
    <name type="scientific">Sorangium cellulosum</name>
    <name type="common">Polyangium cellulosum</name>
    <dbReference type="NCBI Taxonomy" id="56"/>
    <lineage>
        <taxon>Bacteria</taxon>
        <taxon>Pseudomonadati</taxon>
        <taxon>Myxococcota</taxon>
        <taxon>Polyangia</taxon>
        <taxon>Polyangiales</taxon>
        <taxon>Polyangiaceae</taxon>
        <taxon>Sorangium</taxon>
    </lineage>
</organism>
<gene>
    <name evidence="4" type="ORF">SOCE26_011190</name>
</gene>
<accession>A0A2L0EKB4</accession>
<evidence type="ECO:0000256" key="2">
    <source>
        <dbReference type="SAM" id="Phobius"/>
    </source>
</evidence>
<keyword evidence="2" id="KW-1133">Transmembrane helix</keyword>
<keyword evidence="2" id="KW-0812">Transmembrane</keyword>
<name>A0A2L0EKB4_SORCE</name>